<feature type="compositionally biased region" description="Pro residues" evidence="1">
    <location>
        <begin position="636"/>
        <end position="650"/>
    </location>
</feature>
<feature type="compositionally biased region" description="Pro residues" evidence="1">
    <location>
        <begin position="786"/>
        <end position="824"/>
    </location>
</feature>
<proteinExistence type="predicted"/>
<feature type="transmembrane region" description="Helical" evidence="2">
    <location>
        <begin position="843"/>
        <end position="864"/>
    </location>
</feature>
<sequence>MDGLGVVMYYNMTTNPLFQAALPIAAASGNLLLAAPGVLQWYATRWDAVARPLIATVMCSSQPLAPGLADAALSFIRRLLLPPVQAILAGPLGGFTQELFASMGVDSNILASYLTRANLEQVVSQFQMLVQLSAAFGPSSGDDDSSDWGDDTSDWNNRRALTALVAGMMPVPRHQVLQLAAELDRALQPVWKLADLAGSWRRRLGDSDADPDGDQDQDPGTLADQMSDLIDSLSGVSDGDPSADGASDLGDQVSDLIDTISDSDLDDVTDAADYALTAGEEGVLPIVYDIARAVLRAALGELPAPPPAEPQAPAAAAYEADMMAMTEGERASFQAALTSLTQLHTAVLAFSKAYTAFPGPPPASWAPPPLAPPGPALPFPVPASPLAPPSQAATDAATLCSVYGADVTEYGAMVTTPLSSGPYSQAALALMPPLGRTLRALPGVAGWYAGVWDGYLRPVVATSFCQPAPATVTDAQADAFLAALRLLGWPLAQRLGATELGAVGLSVAQERTFPTKRWALAFPEFRDVVWGPLNASTFNDYLTRPNLRTAVRLAQWRLTHSHWDRPQPLLQPYELDPDPSTQTAITIMYEMLRGGYDILAAFDDDDMAPQDAYMDMAVGVQAAALIPLLQAIITPSPSPPTDPASTPTPKPVRRHLKGSSTHKPPPPPRPSPPSPQPPPAPPSPLPPSPPALPSPPSPAPPSPPPPAPAPPPLDLYTPGLRAMTAEQADAFRAFADGMGELIVLGTSDLEMAGYPLATDQLPGTLPRDSGSAGLVLFATDGSLMQSPPPPRPPTRPPRPPPQPPSPSPPPPRPKFIPRNRPPGWLPRTVPTAAPDSGGLSGGAIAGIIIGIVAAVVLLGGVAYWQRGRSAAASGGGGGGGGGFATHTGRSAAEEAERMKLVSGLSSSDARGGGGGASDWGAPPAAEAEAAEAKWGGGAAEGGSARAGAGGGGSGAAAGDVGRVSARDEEEGESAPLVGMGLGKALS</sequence>
<feature type="region of interest" description="Disordered" evidence="1">
    <location>
        <begin position="634"/>
        <end position="717"/>
    </location>
</feature>
<feature type="compositionally biased region" description="Low complexity" evidence="1">
    <location>
        <begin position="234"/>
        <end position="250"/>
    </location>
</feature>
<feature type="compositionally biased region" description="Gly residues" evidence="1">
    <location>
        <begin position="873"/>
        <end position="883"/>
    </location>
</feature>
<name>A0A835XRH3_9CHLO</name>
<feature type="region of interest" description="Disordered" evidence="1">
    <location>
        <begin position="204"/>
        <end position="223"/>
    </location>
</feature>
<keyword evidence="2" id="KW-1133">Transmembrane helix</keyword>
<keyword evidence="2" id="KW-0472">Membrane</keyword>
<feature type="region of interest" description="Disordered" evidence="1">
    <location>
        <begin position="780"/>
        <end position="836"/>
    </location>
</feature>
<evidence type="ECO:0000256" key="1">
    <source>
        <dbReference type="SAM" id="MobiDB-lite"/>
    </source>
</evidence>
<dbReference type="Proteomes" id="UP000612055">
    <property type="component" value="Unassembled WGS sequence"/>
</dbReference>
<evidence type="ECO:0000313" key="4">
    <source>
        <dbReference type="Proteomes" id="UP000612055"/>
    </source>
</evidence>
<feature type="compositionally biased region" description="Low complexity" evidence="1">
    <location>
        <begin position="918"/>
        <end position="927"/>
    </location>
</feature>
<feature type="compositionally biased region" description="Acidic residues" evidence="1">
    <location>
        <begin position="207"/>
        <end position="217"/>
    </location>
</feature>
<accession>A0A835XRH3</accession>
<dbReference type="EMBL" id="JAEHOE010000126">
    <property type="protein sequence ID" value="KAG2485630.1"/>
    <property type="molecule type" value="Genomic_DNA"/>
</dbReference>
<dbReference type="AlphaFoldDB" id="A0A835XRH3"/>
<keyword evidence="4" id="KW-1185">Reference proteome</keyword>
<evidence type="ECO:0000256" key="2">
    <source>
        <dbReference type="SAM" id="Phobius"/>
    </source>
</evidence>
<feature type="compositionally biased region" description="Pro residues" evidence="1">
    <location>
        <begin position="663"/>
        <end position="713"/>
    </location>
</feature>
<dbReference type="OrthoDB" id="539166at2759"/>
<keyword evidence="2" id="KW-0812">Transmembrane</keyword>
<dbReference type="PRINTS" id="PR01217">
    <property type="entry name" value="PRICHEXTENSN"/>
</dbReference>
<protein>
    <submittedName>
        <fullName evidence="3">Uncharacterized protein</fullName>
    </submittedName>
</protein>
<feature type="region of interest" description="Disordered" evidence="1">
    <location>
        <begin position="870"/>
        <end position="986"/>
    </location>
</feature>
<reference evidence="3" key="1">
    <citation type="journal article" date="2020" name="bioRxiv">
        <title>Comparative genomics of Chlamydomonas.</title>
        <authorList>
            <person name="Craig R.J."/>
            <person name="Hasan A.R."/>
            <person name="Ness R.W."/>
            <person name="Keightley P.D."/>
        </authorList>
    </citation>
    <scope>NUCLEOTIDE SEQUENCE</scope>
    <source>
        <strain evidence="3">CCAP 11/70</strain>
    </source>
</reference>
<gene>
    <name evidence="3" type="ORF">HYH03_015690</name>
</gene>
<comment type="caution">
    <text evidence="3">The sequence shown here is derived from an EMBL/GenBank/DDBJ whole genome shotgun (WGS) entry which is preliminary data.</text>
</comment>
<feature type="region of interest" description="Disordered" evidence="1">
    <location>
        <begin position="231"/>
        <end position="250"/>
    </location>
</feature>
<organism evidence="3 4">
    <name type="scientific">Edaphochlamys debaryana</name>
    <dbReference type="NCBI Taxonomy" id="47281"/>
    <lineage>
        <taxon>Eukaryota</taxon>
        <taxon>Viridiplantae</taxon>
        <taxon>Chlorophyta</taxon>
        <taxon>core chlorophytes</taxon>
        <taxon>Chlorophyceae</taxon>
        <taxon>CS clade</taxon>
        <taxon>Chlamydomonadales</taxon>
        <taxon>Chlamydomonadales incertae sedis</taxon>
        <taxon>Edaphochlamys</taxon>
    </lineage>
</organism>
<evidence type="ECO:0000313" key="3">
    <source>
        <dbReference type="EMBL" id="KAG2485630.1"/>
    </source>
</evidence>